<keyword evidence="2" id="KW-1185">Reference proteome</keyword>
<gene>
    <name evidence="1" type="ORF">TNCV_2483701</name>
</gene>
<accession>A0A8X7BC20</accession>
<evidence type="ECO:0000313" key="2">
    <source>
        <dbReference type="Proteomes" id="UP000887159"/>
    </source>
</evidence>
<protein>
    <submittedName>
        <fullName evidence="1">Uncharacterized protein</fullName>
    </submittedName>
</protein>
<dbReference type="Proteomes" id="UP000887159">
    <property type="component" value="Unassembled WGS sequence"/>
</dbReference>
<proteinExistence type="predicted"/>
<dbReference type="EMBL" id="BMAU01021371">
    <property type="protein sequence ID" value="GFY25249.1"/>
    <property type="molecule type" value="Genomic_DNA"/>
</dbReference>
<reference evidence="1" key="1">
    <citation type="submission" date="2020-08" db="EMBL/GenBank/DDBJ databases">
        <title>Multicomponent nature underlies the extraordinary mechanical properties of spider dragline silk.</title>
        <authorList>
            <person name="Kono N."/>
            <person name="Nakamura H."/>
            <person name="Mori M."/>
            <person name="Yoshida Y."/>
            <person name="Ohtoshi R."/>
            <person name="Malay A.D."/>
            <person name="Moran D.A.P."/>
            <person name="Tomita M."/>
            <person name="Numata K."/>
            <person name="Arakawa K."/>
        </authorList>
    </citation>
    <scope>NUCLEOTIDE SEQUENCE</scope>
</reference>
<sequence length="85" mass="9842">MMKTTHEPEPQSPNFHRLRASTDLMDISCSARSALCASKTRDLFLPWPPRSRVNHLLRTKHSNPMIPHRLWVSSLHHPRNPSLRG</sequence>
<evidence type="ECO:0000313" key="1">
    <source>
        <dbReference type="EMBL" id="GFY25249.1"/>
    </source>
</evidence>
<name>A0A8X7BC20_TRICX</name>
<comment type="caution">
    <text evidence="1">The sequence shown here is derived from an EMBL/GenBank/DDBJ whole genome shotgun (WGS) entry which is preliminary data.</text>
</comment>
<organism evidence="1 2">
    <name type="scientific">Trichonephila clavipes</name>
    <name type="common">Golden silk orbweaver</name>
    <name type="synonym">Nephila clavipes</name>
    <dbReference type="NCBI Taxonomy" id="2585209"/>
    <lineage>
        <taxon>Eukaryota</taxon>
        <taxon>Metazoa</taxon>
        <taxon>Ecdysozoa</taxon>
        <taxon>Arthropoda</taxon>
        <taxon>Chelicerata</taxon>
        <taxon>Arachnida</taxon>
        <taxon>Araneae</taxon>
        <taxon>Araneomorphae</taxon>
        <taxon>Entelegynae</taxon>
        <taxon>Araneoidea</taxon>
        <taxon>Nephilidae</taxon>
        <taxon>Trichonephila</taxon>
    </lineage>
</organism>
<dbReference type="AlphaFoldDB" id="A0A8X7BC20"/>